<name>W7EYI0_BIPV3</name>
<reference evidence="1 2" key="1">
    <citation type="journal article" date="2013" name="PLoS Genet.">
        <title>Comparative genome structure, secondary metabolite, and effector coding capacity across Cochliobolus pathogens.</title>
        <authorList>
            <person name="Condon B.J."/>
            <person name="Leng Y."/>
            <person name="Wu D."/>
            <person name="Bushley K.E."/>
            <person name="Ohm R.A."/>
            <person name="Otillar R."/>
            <person name="Martin J."/>
            <person name="Schackwitz W."/>
            <person name="Grimwood J."/>
            <person name="MohdZainudin N."/>
            <person name="Xue C."/>
            <person name="Wang R."/>
            <person name="Manning V.A."/>
            <person name="Dhillon B."/>
            <person name="Tu Z.J."/>
            <person name="Steffenson B.J."/>
            <person name="Salamov A."/>
            <person name="Sun H."/>
            <person name="Lowry S."/>
            <person name="LaButti K."/>
            <person name="Han J."/>
            <person name="Copeland A."/>
            <person name="Lindquist E."/>
            <person name="Barry K."/>
            <person name="Schmutz J."/>
            <person name="Baker S.E."/>
            <person name="Ciuffetti L.M."/>
            <person name="Grigoriev I.V."/>
            <person name="Zhong S."/>
            <person name="Turgeon B.G."/>
        </authorList>
    </citation>
    <scope>NUCLEOTIDE SEQUENCE [LARGE SCALE GENOMIC DNA]</scope>
    <source>
        <strain evidence="1 2">FI3</strain>
    </source>
</reference>
<protein>
    <submittedName>
        <fullName evidence="1">Uncharacterized protein</fullName>
    </submittedName>
</protein>
<accession>W7EYI0</accession>
<feature type="non-terminal residue" evidence="1">
    <location>
        <position position="1"/>
    </location>
</feature>
<dbReference type="HOGENOM" id="CLU_2922463_0_0_1"/>
<dbReference type="Proteomes" id="UP000054337">
    <property type="component" value="Unassembled WGS sequence"/>
</dbReference>
<evidence type="ECO:0000313" key="2">
    <source>
        <dbReference type="Proteomes" id="UP000054337"/>
    </source>
</evidence>
<dbReference type="OrthoDB" id="10284482at2759"/>
<keyword evidence="2" id="KW-1185">Reference proteome</keyword>
<proteinExistence type="predicted"/>
<organism evidence="1 2">
    <name type="scientific">Bipolaris victoriae (strain FI3)</name>
    <name type="common">Victoria blight of oats agent</name>
    <name type="synonym">Cochliobolus victoriae</name>
    <dbReference type="NCBI Taxonomy" id="930091"/>
    <lineage>
        <taxon>Eukaryota</taxon>
        <taxon>Fungi</taxon>
        <taxon>Dikarya</taxon>
        <taxon>Ascomycota</taxon>
        <taxon>Pezizomycotina</taxon>
        <taxon>Dothideomycetes</taxon>
        <taxon>Pleosporomycetidae</taxon>
        <taxon>Pleosporales</taxon>
        <taxon>Pleosporineae</taxon>
        <taxon>Pleosporaceae</taxon>
        <taxon>Bipolaris</taxon>
    </lineage>
</organism>
<dbReference type="AlphaFoldDB" id="W7EYI0"/>
<dbReference type="EMBL" id="KI968702">
    <property type="protein sequence ID" value="EUN30965.1"/>
    <property type="molecule type" value="Genomic_DNA"/>
</dbReference>
<sequence length="54" mass="6239">AVQPVYMMRHAKYKNPTIPPSAKCAKQSMTDADDLQLQPRGWKQIKERERGIVK</sequence>
<dbReference type="RefSeq" id="XP_014560546.1">
    <property type="nucleotide sequence ID" value="XM_014705060.1"/>
</dbReference>
<gene>
    <name evidence="1" type="ORF">COCVIDRAFT_88952</name>
</gene>
<dbReference type="GeneID" id="26258944"/>
<evidence type="ECO:0000313" key="1">
    <source>
        <dbReference type="EMBL" id="EUN30965.1"/>
    </source>
</evidence>